<dbReference type="Proteomes" id="UP000309937">
    <property type="component" value="Unassembled WGS sequence"/>
</dbReference>
<protein>
    <submittedName>
        <fullName evidence="1">Uncharacterized protein</fullName>
    </submittedName>
</protein>
<evidence type="ECO:0000313" key="1">
    <source>
        <dbReference type="EMBL" id="TJQ18603.1"/>
    </source>
</evidence>
<reference evidence="1 2" key="1">
    <citation type="submission" date="2018-12" db="EMBL/GenBank/DDBJ databases">
        <title>Food and Water Safety Consortium.</title>
        <authorList>
            <person name="Tyson S."/>
            <person name="Peterson C.-L."/>
            <person name="Olson A."/>
            <person name="Tyler S."/>
            <person name="Cabral J."/>
            <person name="Lynch T."/>
            <person name="Knox N."/>
            <person name="Van Domselaar G."/>
            <person name="Graham M."/>
        </authorList>
    </citation>
    <scope>NUCLEOTIDE SEQUENCE [LARGE SCALE GENOMIC DNA]</scope>
    <source>
        <strain evidence="1 2">FWSEC0118</strain>
    </source>
</reference>
<sequence>MDVNRYINISNEDISDALLEVGNSNGEEISDSQYIFYDAASSFCYLYAWYLFYKNKEDNSLICDYVACKSMNLFCEAIQYSKTTGFLDGFFYKKGIPLLSFMATHRLDIARLYYPYFTQGLKNFDVAKAKKLKPQKMIVLAIEMLASEQKQTINWETFGIPSDRFYTQFVKEALYTQNEVLLKEWLTALCDNHLKWSARTETTEDEYARNGYEIEDRELLLWPFEYQAVKNFRAEHGLSTPEIDHPLLKTPLAIDHRPDFSRWNAPEWFYPLLDKLIAINPELAFTKTLFK</sequence>
<proteinExistence type="predicted"/>
<evidence type="ECO:0000313" key="2">
    <source>
        <dbReference type="Proteomes" id="UP000309937"/>
    </source>
</evidence>
<organism evidence="1 2">
    <name type="scientific">Escherichia coli</name>
    <dbReference type="NCBI Taxonomy" id="562"/>
    <lineage>
        <taxon>Bacteria</taxon>
        <taxon>Pseudomonadati</taxon>
        <taxon>Pseudomonadota</taxon>
        <taxon>Gammaproteobacteria</taxon>
        <taxon>Enterobacterales</taxon>
        <taxon>Enterobacteriaceae</taxon>
        <taxon>Escherichia</taxon>
    </lineage>
</organism>
<dbReference type="EMBL" id="RRGJ01000002">
    <property type="protein sequence ID" value="TJQ18603.1"/>
    <property type="molecule type" value="Genomic_DNA"/>
</dbReference>
<comment type="caution">
    <text evidence="1">The sequence shown here is derived from an EMBL/GenBank/DDBJ whole genome shotgun (WGS) entry which is preliminary data.</text>
</comment>
<gene>
    <name evidence="1" type="ORF">C9Z68_02510</name>
</gene>
<accession>A0A4T8JGU6</accession>
<name>A0A4T8JGU6_ECOLX</name>
<dbReference type="AlphaFoldDB" id="A0A4T8JGU6"/>